<dbReference type="Gene3D" id="3.40.50.720">
    <property type="entry name" value="NAD(P)-binding Rossmann-like Domain"/>
    <property type="match status" value="1"/>
</dbReference>
<evidence type="ECO:0000313" key="2">
    <source>
        <dbReference type="EMBL" id="USQ79855.1"/>
    </source>
</evidence>
<evidence type="ECO:0000313" key="3">
    <source>
        <dbReference type="Proteomes" id="UP001056455"/>
    </source>
</evidence>
<dbReference type="Pfam" id="PF13460">
    <property type="entry name" value="NAD_binding_10"/>
    <property type="match status" value="1"/>
</dbReference>
<dbReference type="CDD" id="cd05244">
    <property type="entry name" value="BVR-B_like_SDR_a"/>
    <property type="match status" value="1"/>
</dbReference>
<sequence>MQITIFGATSTTGRPTVERALAAGHQVTAFTRDAVRVSAQHDHLRVVEGDVTDAASCGRALDGADAVIITLGNGRHGLIREAGTRAVVEAMHDAGVRRLICQSTLGAGASRANLNLFWRHLMFGGLLRQAYADHTAQEEVVTSSRLDWTIVRPSAFTDEDVAGLRRGFDAAERGLTFKVSRGQVADFLLAQLDHEDFLHRHVSLSA</sequence>
<dbReference type="SUPFAM" id="SSF51735">
    <property type="entry name" value="NAD(P)-binding Rossmann-fold domains"/>
    <property type="match status" value="1"/>
</dbReference>
<dbReference type="InterPro" id="IPR036291">
    <property type="entry name" value="NAD(P)-bd_dom_sf"/>
</dbReference>
<proteinExistence type="predicted"/>
<dbReference type="RefSeq" id="WP_252592959.1">
    <property type="nucleotide sequence ID" value="NZ_CP099489.1"/>
</dbReference>
<protein>
    <submittedName>
        <fullName evidence="2">SDR family oxidoreductase</fullName>
    </submittedName>
</protein>
<gene>
    <name evidence="2" type="ORF">NF556_20080</name>
</gene>
<organism evidence="2 3">
    <name type="scientific">Ornithinimicrobium faecis</name>
    <dbReference type="NCBI Taxonomy" id="2934158"/>
    <lineage>
        <taxon>Bacteria</taxon>
        <taxon>Bacillati</taxon>
        <taxon>Actinomycetota</taxon>
        <taxon>Actinomycetes</taxon>
        <taxon>Micrococcales</taxon>
        <taxon>Ornithinimicrobiaceae</taxon>
        <taxon>Ornithinimicrobium</taxon>
    </lineage>
</organism>
<dbReference type="PANTHER" id="PTHR43355">
    <property type="entry name" value="FLAVIN REDUCTASE (NADPH)"/>
    <property type="match status" value="1"/>
</dbReference>
<dbReference type="PANTHER" id="PTHR43355:SF2">
    <property type="entry name" value="FLAVIN REDUCTASE (NADPH)"/>
    <property type="match status" value="1"/>
</dbReference>
<accession>A0ABY4YSW9</accession>
<keyword evidence="3" id="KW-1185">Reference proteome</keyword>
<dbReference type="InterPro" id="IPR016040">
    <property type="entry name" value="NAD(P)-bd_dom"/>
</dbReference>
<feature type="domain" description="NAD(P)-binding" evidence="1">
    <location>
        <begin position="7"/>
        <end position="195"/>
    </location>
</feature>
<reference evidence="2" key="1">
    <citation type="submission" date="2022-06" db="EMBL/GenBank/DDBJ databases">
        <title>Ornithinimicrobium HY1793.</title>
        <authorList>
            <person name="Huang Y."/>
        </authorList>
    </citation>
    <scope>NUCLEOTIDE SEQUENCE</scope>
    <source>
        <strain evidence="2">HY1793</strain>
    </source>
</reference>
<dbReference type="InterPro" id="IPR051606">
    <property type="entry name" value="Polyketide_Oxido-like"/>
</dbReference>
<evidence type="ECO:0000259" key="1">
    <source>
        <dbReference type="Pfam" id="PF13460"/>
    </source>
</evidence>
<name>A0ABY4YSW9_9MICO</name>
<dbReference type="EMBL" id="CP099489">
    <property type="protein sequence ID" value="USQ79855.1"/>
    <property type="molecule type" value="Genomic_DNA"/>
</dbReference>
<dbReference type="Proteomes" id="UP001056455">
    <property type="component" value="Chromosome"/>
</dbReference>